<dbReference type="SUPFAM" id="SSF54285">
    <property type="entry name" value="MoaD/ThiS"/>
    <property type="match status" value="1"/>
</dbReference>
<accession>A0A450V9D3</accession>
<evidence type="ECO:0000313" key="4">
    <source>
        <dbReference type="EMBL" id="VFK01425.1"/>
    </source>
</evidence>
<dbReference type="Gene3D" id="3.10.20.30">
    <property type="match status" value="1"/>
</dbReference>
<dbReference type="CDD" id="cd00754">
    <property type="entry name" value="Ubl_MoaD"/>
    <property type="match status" value="1"/>
</dbReference>
<dbReference type="GO" id="GO:0006777">
    <property type="term" value="P:Mo-molybdopterin cofactor biosynthetic process"/>
    <property type="evidence" value="ECO:0007669"/>
    <property type="project" value="InterPro"/>
</dbReference>
<organism evidence="4">
    <name type="scientific">Candidatus Kentrum sp. LFY</name>
    <dbReference type="NCBI Taxonomy" id="2126342"/>
    <lineage>
        <taxon>Bacteria</taxon>
        <taxon>Pseudomonadati</taxon>
        <taxon>Pseudomonadota</taxon>
        <taxon>Gammaproteobacteria</taxon>
        <taxon>Candidatus Kentrum</taxon>
    </lineage>
</organism>
<gene>
    <name evidence="4" type="ORF">BECKLFY1418A_GA0070994_11463</name>
</gene>
<dbReference type="UniPathway" id="UPA00344"/>
<dbReference type="InterPro" id="IPR016155">
    <property type="entry name" value="Mopterin_synth/thiamin_S_b"/>
</dbReference>
<evidence type="ECO:0000256" key="1">
    <source>
        <dbReference type="ARBA" id="ARBA00022741"/>
    </source>
</evidence>
<sequence>MAAMPGRDRKTNRVEKMPQSNNCYRVQLFARIEEHVGGNSWVYESDAQLTARQLLDAFFDAYPALDGLSKVTRLAVNHVFCREDCLLDPKDELALIPPVSGG</sequence>
<keyword evidence="1" id="KW-0547">Nucleotide-binding</keyword>
<dbReference type="AlphaFoldDB" id="A0A450V9D3"/>
<proteinExistence type="inferred from homology"/>
<protein>
    <recommendedName>
        <fullName evidence="3">Molybdopterin synthase sulfur carrier subunit</fullName>
    </recommendedName>
</protein>
<comment type="similarity">
    <text evidence="2">Belongs to the MoaD family.</text>
</comment>
<dbReference type="InterPro" id="IPR003749">
    <property type="entry name" value="ThiS/MoaD-like"/>
</dbReference>
<dbReference type="InterPro" id="IPR044672">
    <property type="entry name" value="MOCS2A"/>
</dbReference>
<dbReference type="PANTHER" id="PTHR33359:SF1">
    <property type="entry name" value="MOLYBDOPTERIN SYNTHASE SULFUR CARRIER SUBUNIT"/>
    <property type="match status" value="1"/>
</dbReference>
<dbReference type="Pfam" id="PF02597">
    <property type="entry name" value="ThiS"/>
    <property type="match status" value="1"/>
</dbReference>
<dbReference type="InterPro" id="IPR012675">
    <property type="entry name" value="Beta-grasp_dom_sf"/>
</dbReference>
<dbReference type="GO" id="GO:0000166">
    <property type="term" value="F:nucleotide binding"/>
    <property type="evidence" value="ECO:0007669"/>
    <property type="project" value="UniProtKB-KW"/>
</dbReference>
<evidence type="ECO:0000256" key="2">
    <source>
        <dbReference type="ARBA" id="ARBA00024200"/>
    </source>
</evidence>
<name>A0A450V9D3_9GAMM</name>
<reference evidence="4" key="1">
    <citation type="submission" date="2019-02" db="EMBL/GenBank/DDBJ databases">
        <authorList>
            <person name="Gruber-Vodicka R. H."/>
            <person name="Seah K. B. B."/>
        </authorList>
    </citation>
    <scope>NUCLEOTIDE SEQUENCE</scope>
    <source>
        <strain evidence="4">BECK_M6</strain>
    </source>
</reference>
<dbReference type="EMBL" id="CAADFH010000146">
    <property type="protein sequence ID" value="VFK01425.1"/>
    <property type="molecule type" value="Genomic_DNA"/>
</dbReference>
<dbReference type="GO" id="GO:1990133">
    <property type="term" value="C:molybdopterin adenylyltransferase complex"/>
    <property type="evidence" value="ECO:0007669"/>
    <property type="project" value="TreeGrafter"/>
</dbReference>
<evidence type="ECO:0000256" key="3">
    <source>
        <dbReference type="ARBA" id="ARBA00024247"/>
    </source>
</evidence>
<dbReference type="PANTHER" id="PTHR33359">
    <property type="entry name" value="MOLYBDOPTERIN SYNTHASE SULFUR CARRIER SUBUNIT"/>
    <property type="match status" value="1"/>
</dbReference>